<dbReference type="STRING" id="1220535.IMCC14465_05620"/>
<accession>J9DFV8</accession>
<evidence type="ECO:0000313" key="3">
    <source>
        <dbReference type="EMBL" id="EJW20766.1"/>
    </source>
</evidence>
<dbReference type="Pfam" id="PF00403">
    <property type="entry name" value="HMA"/>
    <property type="match status" value="1"/>
</dbReference>
<dbReference type="EMBL" id="ALYF01000003">
    <property type="protein sequence ID" value="EJW20766.1"/>
    <property type="molecule type" value="Genomic_DNA"/>
</dbReference>
<organism evidence="3 4">
    <name type="scientific">alpha proteobacterium IMCC14465</name>
    <dbReference type="NCBI Taxonomy" id="1220535"/>
    <lineage>
        <taxon>Bacteria</taxon>
        <taxon>Pseudomonadati</taxon>
        <taxon>Pseudomonadota</taxon>
        <taxon>Alphaproteobacteria</taxon>
        <taxon>PS1 clade</taxon>
    </lineage>
</organism>
<gene>
    <name evidence="3" type="ORF">IMCC14465_05620</name>
</gene>
<evidence type="ECO:0000256" key="1">
    <source>
        <dbReference type="SAM" id="SignalP"/>
    </source>
</evidence>
<dbReference type="CDD" id="cd00371">
    <property type="entry name" value="HMA"/>
    <property type="match status" value="1"/>
</dbReference>
<feature type="chain" id="PRO_5003821585" description="HMA domain-containing protein" evidence="1">
    <location>
        <begin position="18"/>
        <end position="142"/>
    </location>
</feature>
<protein>
    <recommendedName>
        <fullName evidence="2">HMA domain-containing protein</fullName>
    </recommendedName>
</protein>
<feature type="signal peptide" evidence="1">
    <location>
        <begin position="1"/>
        <end position="17"/>
    </location>
</feature>
<dbReference type="InterPro" id="IPR036163">
    <property type="entry name" value="HMA_dom_sf"/>
</dbReference>
<dbReference type="AlphaFoldDB" id="J9DFV8"/>
<dbReference type="OrthoDB" id="9801832at2"/>
<keyword evidence="1" id="KW-0732">Signal</keyword>
<dbReference type="GO" id="GO:0046872">
    <property type="term" value="F:metal ion binding"/>
    <property type="evidence" value="ECO:0007669"/>
    <property type="project" value="InterPro"/>
</dbReference>
<proteinExistence type="predicted"/>
<dbReference type="Gene3D" id="3.30.70.100">
    <property type="match status" value="1"/>
</dbReference>
<evidence type="ECO:0000259" key="2">
    <source>
        <dbReference type="PROSITE" id="PS50846"/>
    </source>
</evidence>
<sequence>MKRILISVFLLPSLALAGEHQMKHDKHHSHDGPENHENHLHKMVDGQEFQLDEERYNKFVADLSTAQIAILSVQGMVCDFCARGIEKTFKKDEGYQNIDVDLSNGKVLIAYDMAVRLDRSDIEKKILSNGQNLVDMQILTIP</sequence>
<dbReference type="SUPFAM" id="SSF55008">
    <property type="entry name" value="HMA, heavy metal-associated domain"/>
    <property type="match status" value="1"/>
</dbReference>
<dbReference type="PROSITE" id="PS50846">
    <property type="entry name" value="HMA_2"/>
    <property type="match status" value="1"/>
</dbReference>
<dbReference type="InterPro" id="IPR006121">
    <property type="entry name" value="HMA_dom"/>
</dbReference>
<evidence type="ECO:0000313" key="4">
    <source>
        <dbReference type="Proteomes" id="UP000004836"/>
    </source>
</evidence>
<dbReference type="eggNOG" id="COG2608">
    <property type="taxonomic scope" value="Bacteria"/>
</dbReference>
<feature type="domain" description="HMA" evidence="2">
    <location>
        <begin position="67"/>
        <end position="134"/>
    </location>
</feature>
<keyword evidence="4" id="KW-1185">Reference proteome</keyword>
<reference evidence="3 4" key="1">
    <citation type="journal article" date="2012" name="J. Bacteriol.">
        <title>Genome Sequence of Strain IMCC14465, Isolated from the East Sea, Belonging to the PS1 Clade of Alphaproteobacteria.</title>
        <authorList>
            <person name="Yang S.J."/>
            <person name="Kang I."/>
            <person name="Cho J.C."/>
        </authorList>
    </citation>
    <scope>NUCLEOTIDE SEQUENCE [LARGE SCALE GENOMIC DNA]</scope>
    <source>
        <strain evidence="3 4">IMCC14465</strain>
    </source>
</reference>
<name>J9DFV8_9PROT</name>
<comment type="caution">
    <text evidence="3">The sequence shown here is derived from an EMBL/GenBank/DDBJ whole genome shotgun (WGS) entry which is preliminary data.</text>
</comment>
<dbReference type="Proteomes" id="UP000004836">
    <property type="component" value="Unassembled WGS sequence"/>
</dbReference>